<sequence length="102" mass="11285">MAMCYPVFAMFPIAACLAVWWVFLVLPFVLTAAVVLILFDSASLAPVIALAILGLPAFFLLVWQTPRVFRFYWIAAGLMFGKRRAAERALAEIDAELSTTAE</sequence>
<evidence type="ECO:0000313" key="2">
    <source>
        <dbReference type="EMBL" id="KEO52202.1"/>
    </source>
</evidence>
<keyword evidence="1" id="KW-1133">Transmembrane helix</keyword>
<dbReference type="EMBL" id="AUND01000032">
    <property type="protein sequence ID" value="KEO52202.1"/>
    <property type="molecule type" value="Genomic_DNA"/>
</dbReference>
<dbReference type="AlphaFoldDB" id="A0A074JS77"/>
<gene>
    <name evidence="2" type="ORF">TP2_18195</name>
</gene>
<reference evidence="2 3" key="1">
    <citation type="submission" date="2013-07" db="EMBL/GenBank/DDBJ databases">
        <title>Thioclava pacifica DSM 10166 Genome Sequencing.</title>
        <authorList>
            <person name="Lai Q."/>
            <person name="Shao Z."/>
        </authorList>
    </citation>
    <scope>NUCLEOTIDE SEQUENCE [LARGE SCALE GENOMIC DNA]</scope>
    <source>
        <strain evidence="2 3">DSM 10166</strain>
    </source>
</reference>
<evidence type="ECO:0000256" key="1">
    <source>
        <dbReference type="SAM" id="Phobius"/>
    </source>
</evidence>
<comment type="caution">
    <text evidence="2">The sequence shown here is derived from an EMBL/GenBank/DDBJ whole genome shotgun (WGS) entry which is preliminary data.</text>
</comment>
<evidence type="ECO:0000313" key="3">
    <source>
        <dbReference type="Proteomes" id="UP000027432"/>
    </source>
</evidence>
<keyword evidence="1" id="KW-0472">Membrane</keyword>
<keyword evidence="1" id="KW-0812">Transmembrane</keyword>
<feature type="transmembrane region" description="Helical" evidence="1">
    <location>
        <begin position="44"/>
        <end position="63"/>
    </location>
</feature>
<protein>
    <submittedName>
        <fullName evidence="2">Uncharacterized protein</fullName>
    </submittedName>
</protein>
<dbReference type="Proteomes" id="UP000027432">
    <property type="component" value="Unassembled WGS sequence"/>
</dbReference>
<name>A0A074JS77_9RHOB</name>
<proteinExistence type="predicted"/>
<organism evidence="2 3">
    <name type="scientific">Thioclava pacifica DSM 10166</name>
    <dbReference type="NCBI Taxonomy" id="1353537"/>
    <lineage>
        <taxon>Bacteria</taxon>
        <taxon>Pseudomonadati</taxon>
        <taxon>Pseudomonadota</taxon>
        <taxon>Alphaproteobacteria</taxon>
        <taxon>Rhodobacterales</taxon>
        <taxon>Paracoccaceae</taxon>
        <taxon>Thioclava</taxon>
    </lineage>
</organism>
<dbReference type="OrthoDB" id="8291434at2"/>
<feature type="transmembrane region" description="Helical" evidence="1">
    <location>
        <begin position="7"/>
        <end position="38"/>
    </location>
</feature>
<accession>A0A074JS77</accession>
<keyword evidence="3" id="KW-1185">Reference proteome</keyword>